<protein>
    <submittedName>
        <fullName evidence="2">Uncharacterized protein</fullName>
    </submittedName>
</protein>
<sequence length="186" mass="21030">MSWDFDVEPTQTGMDWFSWLNSSKKPIWFLVFNLDSLVVSTYAVQSWGAPAPGQLCILAKFDRSGELLSWIEILAGPSRHDPETGNWTAMPLTLPLWVLPGLDQLPDFLQPDNVFPESKSCTADKAPSLAAAMPEESGDPTVQPEHGWSNASILLFIETFRLHQHKFDAHKVKKYDIWRTSPRPYS</sequence>
<dbReference type="EMBL" id="JACEEZ010006175">
    <property type="protein sequence ID" value="KAG0724967.1"/>
    <property type="molecule type" value="Genomic_DNA"/>
</dbReference>
<evidence type="ECO:0000313" key="3">
    <source>
        <dbReference type="Proteomes" id="UP000770661"/>
    </source>
</evidence>
<feature type="region of interest" description="Disordered" evidence="1">
    <location>
        <begin position="126"/>
        <end position="145"/>
    </location>
</feature>
<organism evidence="2 3">
    <name type="scientific">Chionoecetes opilio</name>
    <name type="common">Atlantic snow crab</name>
    <name type="synonym">Cancer opilio</name>
    <dbReference type="NCBI Taxonomy" id="41210"/>
    <lineage>
        <taxon>Eukaryota</taxon>
        <taxon>Metazoa</taxon>
        <taxon>Ecdysozoa</taxon>
        <taxon>Arthropoda</taxon>
        <taxon>Crustacea</taxon>
        <taxon>Multicrustacea</taxon>
        <taxon>Malacostraca</taxon>
        <taxon>Eumalacostraca</taxon>
        <taxon>Eucarida</taxon>
        <taxon>Decapoda</taxon>
        <taxon>Pleocyemata</taxon>
        <taxon>Brachyura</taxon>
        <taxon>Eubrachyura</taxon>
        <taxon>Majoidea</taxon>
        <taxon>Majidae</taxon>
        <taxon>Chionoecetes</taxon>
    </lineage>
</organism>
<keyword evidence="3" id="KW-1185">Reference proteome</keyword>
<name>A0A8J5D0C3_CHIOP</name>
<proteinExistence type="predicted"/>
<gene>
    <name evidence="2" type="ORF">GWK47_039498</name>
</gene>
<evidence type="ECO:0000256" key="1">
    <source>
        <dbReference type="SAM" id="MobiDB-lite"/>
    </source>
</evidence>
<comment type="caution">
    <text evidence="2">The sequence shown here is derived from an EMBL/GenBank/DDBJ whole genome shotgun (WGS) entry which is preliminary data.</text>
</comment>
<dbReference type="Proteomes" id="UP000770661">
    <property type="component" value="Unassembled WGS sequence"/>
</dbReference>
<accession>A0A8J5D0C3</accession>
<dbReference type="AlphaFoldDB" id="A0A8J5D0C3"/>
<reference evidence="2" key="1">
    <citation type="submission" date="2020-07" db="EMBL/GenBank/DDBJ databases">
        <title>The High-quality genome of the commercially important snow crab, Chionoecetes opilio.</title>
        <authorList>
            <person name="Jeong J.-H."/>
            <person name="Ryu S."/>
        </authorList>
    </citation>
    <scope>NUCLEOTIDE SEQUENCE</scope>
    <source>
        <strain evidence="2">MADBK_172401_WGS</strain>
        <tissue evidence="2">Digestive gland</tissue>
    </source>
</reference>
<evidence type="ECO:0000313" key="2">
    <source>
        <dbReference type="EMBL" id="KAG0724967.1"/>
    </source>
</evidence>